<reference evidence="5 6" key="1">
    <citation type="submission" date="2017-05" db="EMBL/GenBank/DDBJ databases">
        <title>Comparative genomic and metabolic analysis of manganese-oxidizing mechanisms in Celeribater manganoxidans DY25T: its adaption to the environment of polymetallic nodule.</title>
        <authorList>
            <person name="Wang X."/>
        </authorList>
    </citation>
    <scope>NUCLEOTIDE SEQUENCE [LARGE SCALE GENOMIC DNA]</scope>
    <source>
        <strain evidence="5 6">DY25</strain>
    </source>
</reference>
<dbReference type="PROSITE" id="PS51462">
    <property type="entry name" value="NUDIX"/>
    <property type="match status" value="1"/>
</dbReference>
<dbReference type="OrthoDB" id="9816040at2"/>
<comment type="cofactor">
    <cofactor evidence="1">
        <name>Mg(2+)</name>
        <dbReference type="ChEBI" id="CHEBI:18420"/>
    </cofactor>
</comment>
<accession>A0A291LVX3</accession>
<dbReference type="Gene3D" id="3.90.79.10">
    <property type="entry name" value="Nucleoside Triphosphate Pyrophosphohydrolase"/>
    <property type="match status" value="1"/>
</dbReference>
<comment type="similarity">
    <text evidence="3">Belongs to the Nudix hydrolase family.</text>
</comment>
<dbReference type="EMBL" id="CP021404">
    <property type="protein sequence ID" value="ATI40638.1"/>
    <property type="molecule type" value="Genomic_DNA"/>
</dbReference>
<dbReference type="SUPFAM" id="SSF55811">
    <property type="entry name" value="Nudix"/>
    <property type="match status" value="1"/>
</dbReference>
<dbReference type="PRINTS" id="PR00502">
    <property type="entry name" value="NUDIXFAMILY"/>
</dbReference>
<dbReference type="InterPro" id="IPR015797">
    <property type="entry name" value="NUDIX_hydrolase-like_dom_sf"/>
</dbReference>
<evidence type="ECO:0000256" key="2">
    <source>
        <dbReference type="ARBA" id="ARBA00022801"/>
    </source>
</evidence>
<evidence type="ECO:0000256" key="3">
    <source>
        <dbReference type="RuleBase" id="RU003476"/>
    </source>
</evidence>
<keyword evidence="2 3" id="KW-0378">Hydrolase</keyword>
<dbReference type="PROSITE" id="PS00893">
    <property type="entry name" value="NUDIX_BOX"/>
    <property type="match status" value="1"/>
</dbReference>
<evidence type="ECO:0000256" key="1">
    <source>
        <dbReference type="ARBA" id="ARBA00001946"/>
    </source>
</evidence>
<evidence type="ECO:0000259" key="4">
    <source>
        <dbReference type="PROSITE" id="PS51462"/>
    </source>
</evidence>
<protein>
    <submittedName>
        <fullName evidence="5">NUDIX hydrolase</fullName>
    </submittedName>
</protein>
<dbReference type="Pfam" id="PF00293">
    <property type="entry name" value="NUDIX"/>
    <property type="match status" value="1"/>
</dbReference>
<dbReference type="PANTHER" id="PTHR43046:SF2">
    <property type="entry name" value="8-OXO-DGTP DIPHOSPHATASE-RELATED"/>
    <property type="match status" value="1"/>
</dbReference>
<dbReference type="AlphaFoldDB" id="A0A291LVX3"/>
<dbReference type="PANTHER" id="PTHR43046">
    <property type="entry name" value="GDP-MANNOSE MANNOSYL HYDROLASE"/>
    <property type="match status" value="1"/>
</dbReference>
<dbReference type="InterPro" id="IPR020084">
    <property type="entry name" value="NUDIX_hydrolase_CS"/>
</dbReference>
<proteinExistence type="inferred from homology"/>
<evidence type="ECO:0000313" key="6">
    <source>
        <dbReference type="Proteomes" id="UP000219050"/>
    </source>
</evidence>
<dbReference type="InterPro" id="IPR000086">
    <property type="entry name" value="NUDIX_hydrolase_dom"/>
</dbReference>
<name>A0A291LVX3_9RHOB</name>
<dbReference type="Proteomes" id="UP000219050">
    <property type="component" value="Chromosome"/>
</dbReference>
<dbReference type="InterPro" id="IPR020476">
    <property type="entry name" value="Nudix_hydrolase"/>
</dbReference>
<keyword evidence="6" id="KW-1185">Reference proteome</keyword>
<evidence type="ECO:0000313" key="5">
    <source>
        <dbReference type="EMBL" id="ATI40638.1"/>
    </source>
</evidence>
<dbReference type="RefSeq" id="WP_088663102.1">
    <property type="nucleotide sequence ID" value="NZ_CP021404.1"/>
</dbReference>
<feature type="domain" description="Nudix hydrolase" evidence="4">
    <location>
        <begin position="16"/>
        <end position="145"/>
    </location>
</feature>
<dbReference type="KEGG" id="cmag:CBW24_00510"/>
<organism evidence="5 6">
    <name type="scientific">Pacificitalea manganoxidans</name>
    <dbReference type="NCBI Taxonomy" id="1411902"/>
    <lineage>
        <taxon>Bacteria</taxon>
        <taxon>Pseudomonadati</taxon>
        <taxon>Pseudomonadota</taxon>
        <taxon>Alphaproteobacteria</taxon>
        <taxon>Rhodobacterales</taxon>
        <taxon>Paracoccaceae</taxon>
        <taxon>Pacificitalea</taxon>
    </lineage>
</organism>
<dbReference type="GO" id="GO:0016787">
    <property type="term" value="F:hydrolase activity"/>
    <property type="evidence" value="ECO:0007669"/>
    <property type="project" value="UniProtKB-KW"/>
</dbReference>
<sequence>MLRRYGDPVRPGQRYTFRPGIYALIHRGDEVLLTFQAQPRAEFQFPGGGIDPGEHVRPALHREVLEETGWRIAPERRLGAFRRFTYMPDYGIWAEKICHIWLARAIRPLHPPTEPDHTAVWLPAREALSLLDNAGEAAFLAAWLSR</sequence>
<gene>
    <name evidence="5" type="ORF">CBW24_00510</name>
</gene>